<proteinExistence type="predicted"/>
<dbReference type="Gene3D" id="2.60.120.330">
    <property type="entry name" value="B-lactam Antibiotic, Isopenicillin N Synthase, Chain"/>
    <property type="match status" value="1"/>
</dbReference>
<dbReference type="RefSeq" id="XP_052942364.1">
    <property type="nucleotide sequence ID" value="XM_053089170.1"/>
</dbReference>
<reference evidence="1" key="1">
    <citation type="journal article" date="2022" name="G3 (Bethesda)">
        <title>High quality genome of the basidiomycete yeast Dioszegia hungarica PDD-24b-2 isolated from cloud water.</title>
        <authorList>
            <person name="Jarrige D."/>
            <person name="Haridas S."/>
            <person name="Bleykasten-Grosshans C."/>
            <person name="Joly M."/>
            <person name="Nadalig T."/>
            <person name="Sancelme M."/>
            <person name="Vuilleumier S."/>
            <person name="Grigoriev I.V."/>
            <person name="Amato P."/>
            <person name="Bringel F."/>
        </authorList>
    </citation>
    <scope>NUCLEOTIDE SEQUENCE</scope>
    <source>
        <strain evidence="1">PDD-24b-2</strain>
    </source>
</reference>
<keyword evidence="2" id="KW-1185">Reference proteome</keyword>
<gene>
    <name evidence="1" type="ORF">MKK02DRAFT_35409</name>
</gene>
<dbReference type="Pfam" id="PF07350">
    <property type="entry name" value="Gig2-like"/>
    <property type="match status" value="1"/>
</dbReference>
<dbReference type="PANTHER" id="PTHR30613:SF1">
    <property type="entry name" value="DUF1479 DOMAIN PROTEIN (AFU_ORTHOLOGUE AFUA_5G09280)"/>
    <property type="match status" value="1"/>
</dbReference>
<dbReference type="GeneID" id="77728375"/>
<organism evidence="1 2">
    <name type="scientific">Dioszegia hungarica</name>
    <dbReference type="NCBI Taxonomy" id="4972"/>
    <lineage>
        <taxon>Eukaryota</taxon>
        <taxon>Fungi</taxon>
        <taxon>Dikarya</taxon>
        <taxon>Basidiomycota</taxon>
        <taxon>Agaricomycotina</taxon>
        <taxon>Tremellomycetes</taxon>
        <taxon>Tremellales</taxon>
        <taxon>Bulleribasidiaceae</taxon>
        <taxon>Dioszegia</taxon>
    </lineage>
</organism>
<evidence type="ECO:0000313" key="1">
    <source>
        <dbReference type="EMBL" id="KAI9632587.1"/>
    </source>
</evidence>
<dbReference type="AlphaFoldDB" id="A0AA38H2B2"/>
<dbReference type="EMBL" id="JAKWFO010000014">
    <property type="protein sequence ID" value="KAI9632587.1"/>
    <property type="molecule type" value="Genomic_DNA"/>
</dbReference>
<dbReference type="PANTHER" id="PTHR30613">
    <property type="entry name" value="UNCHARACTERIZED PROTEIN YBIU-RELATED"/>
    <property type="match status" value="1"/>
</dbReference>
<dbReference type="SUPFAM" id="SSF51197">
    <property type="entry name" value="Clavaminate synthase-like"/>
    <property type="match status" value="1"/>
</dbReference>
<dbReference type="InterPro" id="IPR010856">
    <property type="entry name" value="Gig2-like"/>
</dbReference>
<sequence length="508" mass="56659">MPILAHSSRRLARRRTADILSVSPASRPVASLSPSVQAAAVARQPRKEGDIGSVFASLSGEKETPLPARFGELKHLIIGDADNQARLTASWRSLIERLRQLAPEIERKQQQSIPTVSYEELIEAPSERTIQDIKRCGTLVLTGVIPEQEAQQWLEDIRTYIHLNPSVKGFPANDKQVFEIYWSRPQLAARSHPRALAAQRALLKLFSAPPSAPVSLETPLTYADRLRIRHPGDAKFALGPHMDGGSVERWEDERYRSVYGEILRGRWEAFDAWQMDHRVEANQNMYDGAGSCGVFRAFQGWTSLSSTGPKEGTLRVYPHIREQTAYTLLRPLFKELQPRSALSHEDYLSAENWVLDMESTRFPGAPLARGQELNNETHPHLELERSMVSIPRVKPGDQAWWHCDVVHAVESTHQGQGPSAVMYIPTVPLTAINAQYVRDQRESFLQAIPPPDFPGGVGESQFQGTGRESDIVGDTAKNGMGMAAFEVPADLSPGEADIRRRANEVFGF</sequence>
<dbReference type="Proteomes" id="UP001164286">
    <property type="component" value="Unassembled WGS sequence"/>
</dbReference>
<name>A0AA38H2B2_9TREE</name>
<accession>A0AA38H2B2</accession>
<comment type="caution">
    <text evidence="1">The sequence shown here is derived from an EMBL/GenBank/DDBJ whole genome shotgun (WGS) entry which is preliminary data.</text>
</comment>
<protein>
    <recommendedName>
        <fullName evidence="3">DUF1479-domain-containing protein</fullName>
    </recommendedName>
</protein>
<dbReference type="InterPro" id="IPR027443">
    <property type="entry name" value="IPNS-like_sf"/>
</dbReference>
<evidence type="ECO:0000313" key="2">
    <source>
        <dbReference type="Proteomes" id="UP001164286"/>
    </source>
</evidence>
<evidence type="ECO:0008006" key="3">
    <source>
        <dbReference type="Google" id="ProtNLM"/>
    </source>
</evidence>